<dbReference type="AlphaFoldDB" id="A0AAP0E5D6"/>
<proteinExistence type="inferred from homology"/>
<dbReference type="PROSITE" id="PS50966">
    <property type="entry name" value="ZF_SWIM"/>
    <property type="match status" value="1"/>
</dbReference>
<evidence type="ECO:0000313" key="5">
    <source>
        <dbReference type="EMBL" id="KAK9084617.1"/>
    </source>
</evidence>
<dbReference type="InterPro" id="IPR007527">
    <property type="entry name" value="Znf_SWIM"/>
</dbReference>
<feature type="region of interest" description="Disordered" evidence="3">
    <location>
        <begin position="168"/>
        <end position="188"/>
    </location>
</feature>
<comment type="function">
    <text evidence="2">Putative transcription activator involved in regulating light control of development.</text>
</comment>
<keyword evidence="2" id="KW-0479">Metal-binding</keyword>
<dbReference type="Pfam" id="PF03101">
    <property type="entry name" value="FAR1"/>
    <property type="match status" value="1"/>
</dbReference>
<evidence type="ECO:0000256" key="2">
    <source>
        <dbReference type="RuleBase" id="RU367018"/>
    </source>
</evidence>
<dbReference type="PANTHER" id="PTHR31669">
    <property type="entry name" value="PROTEIN FAR1-RELATED SEQUENCE 10-RELATED"/>
    <property type="match status" value="1"/>
</dbReference>
<keyword evidence="6" id="KW-1185">Reference proteome</keyword>
<dbReference type="GO" id="GO:0008270">
    <property type="term" value="F:zinc ion binding"/>
    <property type="evidence" value="ECO:0007669"/>
    <property type="project" value="UniProtKB-UniRule"/>
</dbReference>
<accession>A0AAP0E5D6</accession>
<dbReference type="GO" id="GO:0006355">
    <property type="term" value="P:regulation of DNA-templated transcription"/>
    <property type="evidence" value="ECO:0007669"/>
    <property type="project" value="UniProtKB-UniRule"/>
</dbReference>
<dbReference type="Pfam" id="PF10551">
    <property type="entry name" value="MULE"/>
    <property type="match status" value="1"/>
</dbReference>
<dbReference type="InterPro" id="IPR004330">
    <property type="entry name" value="FAR1_DNA_bnd_dom"/>
</dbReference>
<evidence type="ECO:0000259" key="4">
    <source>
        <dbReference type="PROSITE" id="PS50966"/>
    </source>
</evidence>
<keyword evidence="2" id="KW-0862">Zinc</keyword>
<comment type="similarity">
    <text evidence="2">Belongs to the FHY3/FAR1 family.</text>
</comment>
<keyword evidence="2" id="KW-0539">Nucleus</keyword>
<evidence type="ECO:0000256" key="1">
    <source>
        <dbReference type="PROSITE-ProRule" id="PRU00325"/>
    </source>
</evidence>
<sequence>MDVESTNQYDSLGVNVGTFDHDIHDCGDADGVKVLAPSNDLRVSEEGIFPKPFVGLEFETLEKAYLFYNEYARVVGFSIRRAKNRRSNIDGELLFQRFCCSKEGHRRKRHESDEGTKVKDGVLVKVRRRNVKSIRVGCSAKLDVKRTGNGNWVVQKFDEDHNHDYAHHGEKHMLRSQRRQPDDGSDIDVGSKRMLSYLTGEGGGSEERRKRLERGDVKIILEYFTQRKTEYPSFFYAVQVGKVDQMLSFFWADTRSRMDFDYFGDVIYFSTDYGTKYGRPFCPILGVNHHLEPVLFGSAILLNQSEESFVWLLDTFLKAMFGIRPLAIITNEDAALEKAIEQVLPGIQHRLCLWHIVQDAAKQLSHIYNGQDDFSTELKKCLQESQWIDEFESRWGLLLDKYQLCDNEWFNDMFRKRHKWVPVYSRHIFHADMTAVHRIECISSFFDGFLNESLPLCEFLKLSEKALAYRREQEINEDFQSHQTRPILKLDIPMEDQAANIYTGAAFKEFHKEFCESLSYIVEETARAGTNWEYAVSRWGQNRSFLVNFSSCDNDIHVICNCQNFKFAGFLCRHIFKVFIVRNIMLIPPKYFKKRWTKRAKSGVALSDSSRETGSQSSLSLRYNDLCQLSLNFCAKAAVSIDAYQTAKSDIEMIIRELEKVPEEDMCVDQPDIEQIRSLHLPVEVVNNIGSSNHILTEENQTLSSANQMTLQNPTRLGDKRTGFWLRL</sequence>
<dbReference type="EMBL" id="JBBNAE010000011">
    <property type="protein sequence ID" value="KAK9084617.1"/>
    <property type="molecule type" value="Genomic_DNA"/>
</dbReference>
<gene>
    <name evidence="5" type="ORF">Sjap_025028</name>
</gene>
<dbReference type="Proteomes" id="UP001417504">
    <property type="component" value="Unassembled WGS sequence"/>
</dbReference>
<feature type="domain" description="SWIM-type" evidence="4">
    <location>
        <begin position="545"/>
        <end position="583"/>
    </location>
</feature>
<dbReference type="InterPro" id="IPR031052">
    <property type="entry name" value="FHY3/FAR1"/>
</dbReference>
<protein>
    <recommendedName>
        <fullName evidence="2">Protein FAR1-RELATED SEQUENCE</fullName>
    </recommendedName>
</protein>
<dbReference type="PANTHER" id="PTHR31669:SF179">
    <property type="entry name" value="PROTEIN FAR1-RELATED SEQUENCE 5"/>
    <property type="match status" value="1"/>
</dbReference>
<dbReference type="InterPro" id="IPR018289">
    <property type="entry name" value="MULE_transposase_dom"/>
</dbReference>
<organism evidence="5 6">
    <name type="scientific">Stephania japonica</name>
    <dbReference type="NCBI Taxonomy" id="461633"/>
    <lineage>
        <taxon>Eukaryota</taxon>
        <taxon>Viridiplantae</taxon>
        <taxon>Streptophyta</taxon>
        <taxon>Embryophyta</taxon>
        <taxon>Tracheophyta</taxon>
        <taxon>Spermatophyta</taxon>
        <taxon>Magnoliopsida</taxon>
        <taxon>Ranunculales</taxon>
        <taxon>Menispermaceae</taxon>
        <taxon>Menispermoideae</taxon>
        <taxon>Cissampelideae</taxon>
        <taxon>Stephania</taxon>
    </lineage>
</organism>
<name>A0AAP0E5D6_9MAGN</name>
<reference evidence="5 6" key="1">
    <citation type="submission" date="2024-01" db="EMBL/GenBank/DDBJ databases">
        <title>Genome assemblies of Stephania.</title>
        <authorList>
            <person name="Yang L."/>
        </authorList>
    </citation>
    <scope>NUCLEOTIDE SEQUENCE [LARGE SCALE GENOMIC DNA]</scope>
    <source>
        <strain evidence="5">QJT</strain>
        <tissue evidence="5">Leaf</tissue>
    </source>
</reference>
<evidence type="ECO:0000256" key="3">
    <source>
        <dbReference type="SAM" id="MobiDB-lite"/>
    </source>
</evidence>
<evidence type="ECO:0000313" key="6">
    <source>
        <dbReference type="Proteomes" id="UP001417504"/>
    </source>
</evidence>
<comment type="caution">
    <text evidence="5">The sequence shown here is derived from an EMBL/GenBank/DDBJ whole genome shotgun (WGS) entry which is preliminary data.</text>
</comment>
<dbReference type="GO" id="GO:0005634">
    <property type="term" value="C:nucleus"/>
    <property type="evidence" value="ECO:0007669"/>
    <property type="project" value="UniProtKB-SubCell"/>
</dbReference>
<comment type="subcellular location">
    <subcellularLocation>
        <location evidence="2">Nucleus</location>
    </subcellularLocation>
</comment>
<keyword evidence="1 2" id="KW-0863">Zinc-finger</keyword>